<keyword evidence="4" id="KW-0067">ATP-binding</keyword>
<dbReference type="PROSITE" id="PS50011">
    <property type="entry name" value="PROTEIN_KINASE_DOM"/>
    <property type="match status" value="1"/>
</dbReference>
<dbReference type="PANTHER" id="PTHR11042:SF189">
    <property type="entry name" value="PROTEIN KINASE DOMAIN-CONTAINING PROTEIN"/>
    <property type="match status" value="1"/>
</dbReference>
<feature type="compositionally biased region" description="Basic residues" evidence="6">
    <location>
        <begin position="40"/>
        <end position="50"/>
    </location>
</feature>
<evidence type="ECO:0000256" key="4">
    <source>
        <dbReference type="ARBA" id="ARBA00022840"/>
    </source>
</evidence>
<accession>A0A9D4TL16</accession>
<feature type="region of interest" description="Disordered" evidence="6">
    <location>
        <begin position="691"/>
        <end position="717"/>
    </location>
</feature>
<feature type="region of interest" description="Disordered" evidence="6">
    <location>
        <begin position="1"/>
        <end position="50"/>
    </location>
</feature>
<feature type="region of interest" description="Disordered" evidence="6">
    <location>
        <begin position="502"/>
        <end position="567"/>
    </location>
</feature>
<feature type="compositionally biased region" description="Polar residues" evidence="6">
    <location>
        <begin position="1"/>
        <end position="10"/>
    </location>
</feature>
<feature type="compositionally biased region" description="Low complexity" evidence="6">
    <location>
        <begin position="693"/>
        <end position="717"/>
    </location>
</feature>
<dbReference type="SUPFAM" id="SSF56112">
    <property type="entry name" value="Protein kinase-like (PK-like)"/>
    <property type="match status" value="1"/>
</dbReference>
<comment type="similarity">
    <text evidence="5">Belongs to the protein kinase superfamily. Ser/Thr protein kinase family. GCN2 subfamily.</text>
</comment>
<dbReference type="Proteomes" id="UP001055712">
    <property type="component" value="Unassembled WGS sequence"/>
</dbReference>
<organism evidence="8 9">
    <name type="scientific">Chlorella vulgaris</name>
    <name type="common">Green alga</name>
    <dbReference type="NCBI Taxonomy" id="3077"/>
    <lineage>
        <taxon>Eukaryota</taxon>
        <taxon>Viridiplantae</taxon>
        <taxon>Chlorophyta</taxon>
        <taxon>core chlorophytes</taxon>
        <taxon>Trebouxiophyceae</taxon>
        <taxon>Chlorellales</taxon>
        <taxon>Chlorellaceae</taxon>
        <taxon>Chlorella clade</taxon>
        <taxon>Chlorella</taxon>
    </lineage>
</organism>
<name>A0A9D4TL16_CHLVU</name>
<comment type="caution">
    <text evidence="8">The sequence shown here is derived from an EMBL/GenBank/DDBJ whole genome shotgun (WGS) entry which is preliminary data.</text>
</comment>
<dbReference type="PROSITE" id="PS00108">
    <property type="entry name" value="PROTEIN_KINASE_ST"/>
    <property type="match status" value="1"/>
</dbReference>
<evidence type="ECO:0000256" key="6">
    <source>
        <dbReference type="SAM" id="MobiDB-lite"/>
    </source>
</evidence>
<dbReference type="GO" id="GO:0004672">
    <property type="term" value="F:protein kinase activity"/>
    <property type="evidence" value="ECO:0007669"/>
    <property type="project" value="InterPro"/>
</dbReference>
<evidence type="ECO:0000256" key="2">
    <source>
        <dbReference type="ARBA" id="ARBA00022741"/>
    </source>
</evidence>
<dbReference type="OrthoDB" id="5337378at2759"/>
<feature type="compositionally biased region" description="Polar residues" evidence="6">
    <location>
        <begin position="629"/>
        <end position="640"/>
    </location>
</feature>
<keyword evidence="3" id="KW-0418">Kinase</keyword>
<dbReference type="GO" id="GO:0005737">
    <property type="term" value="C:cytoplasm"/>
    <property type="evidence" value="ECO:0007669"/>
    <property type="project" value="TreeGrafter"/>
</dbReference>
<evidence type="ECO:0000256" key="1">
    <source>
        <dbReference type="ARBA" id="ARBA00022679"/>
    </source>
</evidence>
<dbReference type="Gene3D" id="3.30.200.20">
    <property type="entry name" value="Phosphorylase Kinase, domain 1"/>
    <property type="match status" value="1"/>
</dbReference>
<dbReference type="Pfam" id="PF00069">
    <property type="entry name" value="Pkinase"/>
    <property type="match status" value="1"/>
</dbReference>
<dbReference type="PANTHER" id="PTHR11042">
    <property type="entry name" value="EUKARYOTIC TRANSLATION INITIATION FACTOR 2-ALPHA KINASE EIF2-ALPHA KINASE -RELATED"/>
    <property type="match status" value="1"/>
</dbReference>
<sequence>MQLNINTSQWPPEDDGETPREPPLGGAALPGSLPASPSARKTKSRAVRAPHRIDSLRGNKVLLVSEMHRTESDMDPSLFQYHDHFDSPWTLVGKTHSSEVFSVRHRASGEVFAVKRSRRRFRSKLQRERCLREIRAVAALPSHPNIVNQYRAWQEGGHFYIQMDFCEGGSLAHQAHRACASGQCMSDEQLWRTACEAAHGLHFLHSNGVLHLDIKPDNLYLAAGTWRIGDFGLAVAREQKASMDWEEGDGDYVAPELLQNGGEPSPACDVFSLGATLFECATGRKLPRSDGWAASDVERLEVPGRPAAFVQLLRAMLQPTPLLRPSAEQVLETVAEQQPSIAAEAAGAVAAAATEANSTARQEATSRSVAVQHAAAAMALVPSPFMQPVQDAACTGSNEAAAAKGSVQQQAATAAGEGAFSFDVPQNLALTPSQPVHSRQRSSGGCKAGMLPATTVKGTPVGRGRMGGRWAPALSPLISEGALTPGAAAALAGLTPAAFGTSETAPASGSGNGRGVRRGSPLDMWRPAPLQVPPQTAPMTAGTGSVGSMLSMPQPSSSGTQDSRDSWRLRRRDILSPDSDALNASQSDSEYSYSCGTGRTTSDMDFADALSPMALERGSAMAFAAAGPTPSTGTPESLQWQGGEASATPDTDLPSSSRQNAGPGAHGLRALHLQQVGASLAFDLHTSPEFLMQLPPGSPQSLSRSSSLDDSASLPSSRTFSVRRFPTLDSWGSQLPAEGGACHGKPLSRDDSLGAMAAQRYTHTFAPYEQPAPAPAVTGTTAAVPLGARGLRKRQHSSRRTLMAALSRDNSVASSIDGMQPQGKARHIMLDSGPQSPCGNSGDTPLSQLHHTSSTLRREAVAAAVAGLAEAAARALTASGGGTADLKDAVVGHLSPPFRFDSICSATGGDDAVPSSPVVVRPQSPLHARMTCMKLRDVD</sequence>
<evidence type="ECO:0000313" key="8">
    <source>
        <dbReference type="EMBL" id="KAI3428377.1"/>
    </source>
</evidence>
<dbReference type="InterPro" id="IPR008271">
    <property type="entry name" value="Ser/Thr_kinase_AS"/>
</dbReference>
<feature type="compositionally biased region" description="Polar residues" evidence="6">
    <location>
        <begin position="537"/>
        <end position="561"/>
    </location>
</feature>
<reference evidence="8" key="1">
    <citation type="journal article" date="2019" name="Plant J.">
        <title>Chlorella vulgaris genome assembly and annotation reveals the molecular basis for metabolic acclimation to high light conditions.</title>
        <authorList>
            <person name="Cecchin M."/>
            <person name="Marcolungo L."/>
            <person name="Rossato M."/>
            <person name="Girolomoni L."/>
            <person name="Cosentino E."/>
            <person name="Cuine S."/>
            <person name="Li-Beisson Y."/>
            <person name="Delledonne M."/>
            <person name="Ballottari M."/>
        </authorList>
    </citation>
    <scope>NUCLEOTIDE SEQUENCE</scope>
    <source>
        <strain evidence="8">211/11P</strain>
    </source>
</reference>
<dbReference type="InterPro" id="IPR000719">
    <property type="entry name" value="Prot_kinase_dom"/>
</dbReference>
<protein>
    <recommendedName>
        <fullName evidence="7">Protein kinase domain-containing protein</fullName>
    </recommendedName>
</protein>
<dbReference type="GO" id="GO:0005524">
    <property type="term" value="F:ATP binding"/>
    <property type="evidence" value="ECO:0007669"/>
    <property type="project" value="UniProtKB-KW"/>
</dbReference>
<dbReference type="Gene3D" id="1.10.510.10">
    <property type="entry name" value="Transferase(Phosphotransferase) domain 1"/>
    <property type="match status" value="1"/>
</dbReference>
<keyword evidence="9" id="KW-1185">Reference proteome</keyword>
<keyword evidence="1" id="KW-0808">Transferase</keyword>
<evidence type="ECO:0000256" key="5">
    <source>
        <dbReference type="ARBA" id="ARBA00037982"/>
    </source>
</evidence>
<dbReference type="AlphaFoldDB" id="A0A9D4TL16"/>
<dbReference type="InterPro" id="IPR050339">
    <property type="entry name" value="CC_SR_Kinase"/>
</dbReference>
<dbReference type="InterPro" id="IPR011009">
    <property type="entry name" value="Kinase-like_dom_sf"/>
</dbReference>
<keyword evidence="2" id="KW-0547">Nucleotide-binding</keyword>
<dbReference type="SMART" id="SM00220">
    <property type="entry name" value="S_TKc"/>
    <property type="match status" value="1"/>
</dbReference>
<dbReference type="GO" id="GO:0005634">
    <property type="term" value="C:nucleus"/>
    <property type="evidence" value="ECO:0007669"/>
    <property type="project" value="TreeGrafter"/>
</dbReference>
<feature type="domain" description="Protein kinase" evidence="7">
    <location>
        <begin position="86"/>
        <end position="341"/>
    </location>
</feature>
<feature type="compositionally biased region" description="Polar residues" evidence="6">
    <location>
        <begin position="430"/>
        <end position="443"/>
    </location>
</feature>
<feature type="region of interest" description="Disordered" evidence="6">
    <location>
        <begin position="430"/>
        <end position="464"/>
    </location>
</feature>
<evidence type="ECO:0000313" key="9">
    <source>
        <dbReference type="Proteomes" id="UP001055712"/>
    </source>
</evidence>
<evidence type="ECO:0000259" key="7">
    <source>
        <dbReference type="PROSITE" id="PS50011"/>
    </source>
</evidence>
<feature type="region of interest" description="Disordered" evidence="6">
    <location>
        <begin position="624"/>
        <end position="665"/>
    </location>
</feature>
<dbReference type="EMBL" id="SIDB01000009">
    <property type="protein sequence ID" value="KAI3428377.1"/>
    <property type="molecule type" value="Genomic_DNA"/>
</dbReference>
<reference evidence="8" key="2">
    <citation type="submission" date="2020-11" db="EMBL/GenBank/DDBJ databases">
        <authorList>
            <person name="Cecchin M."/>
            <person name="Marcolungo L."/>
            <person name="Rossato M."/>
            <person name="Girolomoni L."/>
            <person name="Cosentino E."/>
            <person name="Cuine S."/>
            <person name="Li-Beisson Y."/>
            <person name="Delledonne M."/>
            <person name="Ballottari M."/>
        </authorList>
    </citation>
    <scope>NUCLEOTIDE SEQUENCE</scope>
    <source>
        <strain evidence="8">211/11P</strain>
        <tissue evidence="8">Whole cell</tissue>
    </source>
</reference>
<evidence type="ECO:0000256" key="3">
    <source>
        <dbReference type="ARBA" id="ARBA00022777"/>
    </source>
</evidence>
<proteinExistence type="inferred from homology"/>
<gene>
    <name evidence="8" type="ORF">D9Q98_006757</name>
</gene>